<feature type="compositionally biased region" description="Low complexity" evidence="1">
    <location>
        <begin position="119"/>
        <end position="134"/>
    </location>
</feature>
<organism evidence="2 3">
    <name type="scientific">Monoraphidium neglectum</name>
    <dbReference type="NCBI Taxonomy" id="145388"/>
    <lineage>
        <taxon>Eukaryota</taxon>
        <taxon>Viridiplantae</taxon>
        <taxon>Chlorophyta</taxon>
        <taxon>core chlorophytes</taxon>
        <taxon>Chlorophyceae</taxon>
        <taxon>CS clade</taxon>
        <taxon>Sphaeropleales</taxon>
        <taxon>Selenastraceae</taxon>
        <taxon>Monoraphidium</taxon>
    </lineage>
</organism>
<gene>
    <name evidence="2" type="ORF">MNEG_7479</name>
</gene>
<feature type="region of interest" description="Disordered" evidence="1">
    <location>
        <begin position="536"/>
        <end position="558"/>
    </location>
</feature>
<accession>A0A0D2KZ45</accession>
<reference evidence="2 3" key="1">
    <citation type="journal article" date="2013" name="BMC Genomics">
        <title>Reconstruction of the lipid metabolism for the microalga Monoraphidium neglectum from its genome sequence reveals characteristics suitable for biofuel production.</title>
        <authorList>
            <person name="Bogen C."/>
            <person name="Al-Dilaimi A."/>
            <person name="Albersmeier A."/>
            <person name="Wichmann J."/>
            <person name="Grundmann M."/>
            <person name="Rupp O."/>
            <person name="Lauersen K.J."/>
            <person name="Blifernez-Klassen O."/>
            <person name="Kalinowski J."/>
            <person name="Goesmann A."/>
            <person name="Mussgnug J.H."/>
            <person name="Kruse O."/>
        </authorList>
    </citation>
    <scope>NUCLEOTIDE SEQUENCE [LARGE SCALE GENOMIC DNA]</scope>
    <source>
        <strain evidence="2 3">SAG 48.87</strain>
    </source>
</reference>
<feature type="region of interest" description="Disordered" evidence="1">
    <location>
        <begin position="218"/>
        <end position="252"/>
    </location>
</feature>
<dbReference type="Proteomes" id="UP000054498">
    <property type="component" value="Unassembled WGS sequence"/>
</dbReference>
<dbReference type="GeneID" id="25740355"/>
<dbReference type="AlphaFoldDB" id="A0A0D2KZ45"/>
<sequence>MPLASPPSAGAGAGGASSGGLGAAAAGAGGSGAGAGRAAAATTAAAADKGVGCDEEMTWQRRRRVSAVVREELAEVAKALEAGLPQASRPLRRQTSFPAMRGPEDSPQTHLIPTPSGPPSGAATPGMSSPVVGIAGNGNGGSSSNIGYRSAWQQQQPRLLRASLLQDVPAAPPAAVGRKRPADAAAEQLAAKVLAAHKGNWVSALHKLASAVGRQLQNARDAPSLESDGPDSGGAGDHQQQQAPHPGPQPQLTEPEIAAREARLKRVLVHGTRAARAVATQGPGAAGGVHASASAAAAGQQWQQLQLDQQQQQQQQQQQLPATPAFQNTQRQLQLGPHDQPPGGPPGAADSPLGCSPPGPALPQAWNASAPMPHQRPRPGPSRLAHQSSLQAWHTAFQEEAAALEQAEALCSAEAPPAQLARPPSPQDPVLRLQQLHLQQVQLALLGQPAPEFRPDVAAAAAGQLLSAAPAALLQQRLAAYLDEPIISLKEARREARSRSSTPAFGTPRAGQAAAAAASHPFGAAPVAGGAAAMDVDAGHGAGAPGHQMDEEDDEGDDPIAAQLAGAAGAAGCGDLDLAGTERFDFDLVEPEAAAAVGAGGGGGGGGGHVVPVTGELAQLRPHQLARAAHHYHQQQVVLQQHAQLQAAHLQVQGAALVPQAPAEVKCEDGAVAFGAALQLQLQPQPQPRPPSPQ</sequence>
<dbReference type="EMBL" id="KK101544">
    <property type="protein sequence ID" value="KIZ00484.1"/>
    <property type="molecule type" value="Genomic_DNA"/>
</dbReference>
<dbReference type="OrthoDB" id="10687043at2759"/>
<dbReference type="RefSeq" id="XP_013899503.1">
    <property type="nucleotide sequence ID" value="XM_014044049.1"/>
</dbReference>
<feature type="region of interest" description="Disordered" evidence="1">
    <location>
        <begin position="1"/>
        <end position="54"/>
    </location>
</feature>
<dbReference type="KEGG" id="mng:MNEG_7479"/>
<feature type="compositionally biased region" description="Low complexity" evidence="1">
    <location>
        <begin position="36"/>
        <end position="47"/>
    </location>
</feature>
<feature type="compositionally biased region" description="Gly residues" evidence="1">
    <location>
        <begin position="11"/>
        <end position="35"/>
    </location>
</feature>
<feature type="region of interest" description="Disordered" evidence="1">
    <location>
        <begin position="493"/>
        <end position="517"/>
    </location>
</feature>
<feature type="region of interest" description="Disordered" evidence="1">
    <location>
        <begin position="333"/>
        <end position="389"/>
    </location>
</feature>
<protein>
    <submittedName>
        <fullName evidence="2">Uncharacterized protein</fullName>
    </submittedName>
</protein>
<proteinExistence type="predicted"/>
<feature type="compositionally biased region" description="Low complexity" evidence="1">
    <location>
        <begin position="499"/>
        <end position="517"/>
    </location>
</feature>
<evidence type="ECO:0000256" key="1">
    <source>
        <dbReference type="SAM" id="MobiDB-lite"/>
    </source>
</evidence>
<name>A0A0D2KZ45_9CHLO</name>
<evidence type="ECO:0000313" key="3">
    <source>
        <dbReference type="Proteomes" id="UP000054498"/>
    </source>
</evidence>
<evidence type="ECO:0000313" key="2">
    <source>
        <dbReference type="EMBL" id="KIZ00484.1"/>
    </source>
</evidence>
<feature type="region of interest" description="Disordered" evidence="1">
    <location>
        <begin position="82"/>
        <end position="147"/>
    </location>
</feature>
<keyword evidence="3" id="KW-1185">Reference proteome</keyword>